<keyword evidence="2" id="KW-1185">Reference proteome</keyword>
<accession>A0ACC2ICH8</accession>
<evidence type="ECO:0000313" key="2">
    <source>
        <dbReference type="Proteomes" id="UP001153331"/>
    </source>
</evidence>
<proteinExistence type="predicted"/>
<name>A0ACC2ICH8_9PLEO</name>
<dbReference type="Proteomes" id="UP001153331">
    <property type="component" value="Unassembled WGS sequence"/>
</dbReference>
<organism evidence="1 2">
    <name type="scientific">Boeremia exigua</name>
    <dbReference type="NCBI Taxonomy" id="749465"/>
    <lineage>
        <taxon>Eukaryota</taxon>
        <taxon>Fungi</taxon>
        <taxon>Dikarya</taxon>
        <taxon>Ascomycota</taxon>
        <taxon>Pezizomycotina</taxon>
        <taxon>Dothideomycetes</taxon>
        <taxon>Pleosporomycetidae</taxon>
        <taxon>Pleosporales</taxon>
        <taxon>Pleosporineae</taxon>
        <taxon>Didymellaceae</taxon>
        <taxon>Boeremia</taxon>
    </lineage>
</organism>
<evidence type="ECO:0000313" key="1">
    <source>
        <dbReference type="EMBL" id="KAJ8112908.1"/>
    </source>
</evidence>
<sequence>MLKAHRTTTTNFRTWGQDSVESYSSPTSPTNLTPEESLQSITSWTNISQEPTTMTASACVGELQHAPLAGLQRDISGVELFRNDRTQATETSPLDANTIWPHPIGALSVKPKTTWHTQASIPGNPYKLASMFRGVVKQGVNQLDIPQVLHRLEQTACECKEAAQGWISQKFANYDKGETHGCLKSLIPTIPNPDIRQSGYATDTVAEIARSLRHQHLDLELLQTHPDDKYIFAHVVSRKAECALIEQGICKEWQLIGRKQREIRRAIRFSLLYTFTRTRQLYTGVPFHQAKPQWLADQEKHAWRLDLDVGRVGVEVGPISDRSLIELGVISTGFELPMCPGCASILDSDHRYQAVQHG</sequence>
<gene>
    <name evidence="1" type="ORF">OPT61_g4836</name>
</gene>
<comment type="caution">
    <text evidence="1">The sequence shown here is derived from an EMBL/GenBank/DDBJ whole genome shotgun (WGS) entry which is preliminary data.</text>
</comment>
<reference evidence="1" key="1">
    <citation type="submission" date="2022-11" db="EMBL/GenBank/DDBJ databases">
        <title>Genome Sequence of Boeremia exigua.</title>
        <authorList>
            <person name="Buettner E."/>
        </authorList>
    </citation>
    <scope>NUCLEOTIDE SEQUENCE</scope>
    <source>
        <strain evidence="1">CU02</strain>
    </source>
</reference>
<dbReference type="EMBL" id="JAPHNI010000289">
    <property type="protein sequence ID" value="KAJ8112908.1"/>
    <property type="molecule type" value="Genomic_DNA"/>
</dbReference>
<protein>
    <submittedName>
        <fullName evidence="1">Uncharacterized protein</fullName>
    </submittedName>
</protein>